<organism evidence="1 2">
    <name type="scientific">Aggregatimonas sangjinii</name>
    <dbReference type="NCBI Taxonomy" id="2583587"/>
    <lineage>
        <taxon>Bacteria</taxon>
        <taxon>Pseudomonadati</taxon>
        <taxon>Bacteroidota</taxon>
        <taxon>Flavobacteriia</taxon>
        <taxon>Flavobacteriales</taxon>
        <taxon>Flavobacteriaceae</taxon>
        <taxon>Aggregatimonas</taxon>
    </lineage>
</organism>
<dbReference type="AlphaFoldDB" id="A0A5B7SSS3"/>
<dbReference type="KEGG" id="asag:FGM00_08085"/>
<dbReference type="Proteomes" id="UP000310017">
    <property type="component" value="Chromosome"/>
</dbReference>
<evidence type="ECO:0000313" key="2">
    <source>
        <dbReference type="Proteomes" id="UP000310017"/>
    </source>
</evidence>
<dbReference type="SUPFAM" id="SSF63825">
    <property type="entry name" value="YWTD domain"/>
    <property type="match status" value="1"/>
</dbReference>
<dbReference type="OrthoDB" id="1521841at2"/>
<evidence type="ECO:0000313" key="1">
    <source>
        <dbReference type="EMBL" id="QCX00063.1"/>
    </source>
</evidence>
<gene>
    <name evidence="1" type="ORF">FGM00_08085</name>
</gene>
<sequence>MKNFLYIFALITVFYSCQSDSSANEALAPTSDGQGGSFARFALKGDYLYTVDAFDLNVFNISDTEDPVAVNKVSIGFAIETLFSYKDYLYIGSETGMFIYGLENPEFPEKLSSVQHFTACDPVIANDTHAFVTLHSNSFCGNDINVLEIYDVTDVTEPVLLNSRNLSFPRGLGLYGNYLFVCDDEIKVFDVSIPEESTLVTSINRNAFDVIIRNDLLIAIGESGLYQYSLAPDEDNGVVATELSTIAI</sequence>
<name>A0A5B7SSS3_9FLAO</name>
<proteinExistence type="predicted"/>
<accession>A0A5B7SSS3</accession>
<dbReference type="RefSeq" id="WP_138852410.1">
    <property type="nucleotide sequence ID" value="NZ_CP040710.1"/>
</dbReference>
<protein>
    <recommendedName>
        <fullName evidence="3">LVIVD repeat-containing protein</fullName>
    </recommendedName>
</protein>
<evidence type="ECO:0008006" key="3">
    <source>
        <dbReference type="Google" id="ProtNLM"/>
    </source>
</evidence>
<keyword evidence="2" id="KW-1185">Reference proteome</keyword>
<dbReference type="EMBL" id="CP040710">
    <property type="protein sequence ID" value="QCX00063.1"/>
    <property type="molecule type" value="Genomic_DNA"/>
</dbReference>
<reference evidence="1 2" key="1">
    <citation type="submission" date="2019-05" db="EMBL/GenBank/DDBJ databases">
        <title>Genome sequencing of F202Z8.</title>
        <authorList>
            <person name="Kwon Y.M."/>
        </authorList>
    </citation>
    <scope>NUCLEOTIDE SEQUENCE [LARGE SCALE GENOMIC DNA]</scope>
    <source>
        <strain evidence="1 2">F202Z8</strain>
    </source>
</reference>
<dbReference type="PROSITE" id="PS51257">
    <property type="entry name" value="PROKAR_LIPOPROTEIN"/>
    <property type="match status" value="1"/>
</dbReference>